<keyword evidence="1" id="KW-0732">Signal</keyword>
<dbReference type="PANTHER" id="PTHR16026">
    <property type="entry name" value="CARTILAGE ACIDIC PROTEIN 1"/>
    <property type="match status" value="1"/>
</dbReference>
<dbReference type="Pfam" id="PF07593">
    <property type="entry name" value="UnbV_ASPIC"/>
    <property type="match status" value="1"/>
</dbReference>
<evidence type="ECO:0000313" key="4">
    <source>
        <dbReference type="Proteomes" id="UP000316598"/>
    </source>
</evidence>
<dbReference type="SUPFAM" id="SSF69318">
    <property type="entry name" value="Integrin alpha N-terminal domain"/>
    <property type="match status" value="1"/>
</dbReference>
<dbReference type="Gene3D" id="2.130.10.130">
    <property type="entry name" value="Integrin alpha, N-terminal"/>
    <property type="match status" value="2"/>
</dbReference>
<name>A0A5C5WSK9_9BACT</name>
<dbReference type="InterPro" id="IPR013517">
    <property type="entry name" value="FG-GAP"/>
</dbReference>
<evidence type="ECO:0000259" key="2">
    <source>
        <dbReference type="Pfam" id="PF07593"/>
    </source>
</evidence>
<dbReference type="RefSeq" id="WP_146513101.1">
    <property type="nucleotide sequence ID" value="NZ_SJPI01000001.1"/>
</dbReference>
<dbReference type="InterPro" id="IPR027039">
    <property type="entry name" value="Crtac1"/>
</dbReference>
<dbReference type="SUPFAM" id="SSF48452">
    <property type="entry name" value="TPR-like"/>
    <property type="match status" value="1"/>
</dbReference>
<organism evidence="3 4">
    <name type="scientific">Rubripirellula amarantea</name>
    <dbReference type="NCBI Taxonomy" id="2527999"/>
    <lineage>
        <taxon>Bacteria</taxon>
        <taxon>Pseudomonadati</taxon>
        <taxon>Planctomycetota</taxon>
        <taxon>Planctomycetia</taxon>
        <taxon>Pirellulales</taxon>
        <taxon>Pirellulaceae</taxon>
        <taxon>Rubripirellula</taxon>
    </lineage>
</organism>
<dbReference type="EMBL" id="SJPI01000001">
    <property type="protein sequence ID" value="TWT52782.1"/>
    <property type="molecule type" value="Genomic_DNA"/>
</dbReference>
<protein>
    <submittedName>
        <fullName evidence="3">FG-GAP repeat protein</fullName>
    </submittedName>
</protein>
<dbReference type="Pfam" id="PF13517">
    <property type="entry name" value="FG-GAP_3"/>
    <property type="match status" value="1"/>
</dbReference>
<proteinExistence type="predicted"/>
<dbReference type="InterPro" id="IPR011990">
    <property type="entry name" value="TPR-like_helical_dom_sf"/>
</dbReference>
<reference evidence="3 4" key="1">
    <citation type="submission" date="2019-02" db="EMBL/GenBank/DDBJ databases">
        <title>Deep-cultivation of Planctomycetes and their phenomic and genomic characterization uncovers novel biology.</title>
        <authorList>
            <person name="Wiegand S."/>
            <person name="Jogler M."/>
            <person name="Boedeker C."/>
            <person name="Pinto D."/>
            <person name="Vollmers J."/>
            <person name="Rivas-Marin E."/>
            <person name="Kohn T."/>
            <person name="Peeters S.H."/>
            <person name="Heuer A."/>
            <person name="Rast P."/>
            <person name="Oberbeckmann S."/>
            <person name="Bunk B."/>
            <person name="Jeske O."/>
            <person name="Meyerdierks A."/>
            <person name="Storesund J.E."/>
            <person name="Kallscheuer N."/>
            <person name="Luecker S."/>
            <person name="Lage O.M."/>
            <person name="Pohl T."/>
            <person name="Merkel B.J."/>
            <person name="Hornburger P."/>
            <person name="Mueller R.-W."/>
            <person name="Bruemmer F."/>
            <person name="Labrenz M."/>
            <person name="Spormann A.M."/>
            <person name="Op Den Camp H."/>
            <person name="Overmann J."/>
            <person name="Amann R."/>
            <person name="Jetten M.S.M."/>
            <person name="Mascher T."/>
            <person name="Medema M.H."/>
            <person name="Devos D.P."/>
            <person name="Kaster A.-K."/>
            <person name="Ovreas L."/>
            <person name="Rohde M."/>
            <person name="Galperin M.Y."/>
            <person name="Jogler C."/>
        </authorList>
    </citation>
    <scope>NUCLEOTIDE SEQUENCE [LARGE SCALE GENOMIC DNA]</scope>
    <source>
        <strain evidence="3 4">Pla22</strain>
    </source>
</reference>
<dbReference type="InterPro" id="IPR011519">
    <property type="entry name" value="UnbV_ASPIC"/>
</dbReference>
<dbReference type="OrthoDB" id="219616at2"/>
<dbReference type="PANTHER" id="PTHR16026:SF0">
    <property type="entry name" value="CARTILAGE ACIDIC PROTEIN 1"/>
    <property type="match status" value="1"/>
</dbReference>
<keyword evidence="4" id="KW-1185">Reference proteome</keyword>
<accession>A0A5C5WSK9</accession>
<dbReference type="InterPro" id="IPR028994">
    <property type="entry name" value="Integrin_alpha_N"/>
</dbReference>
<evidence type="ECO:0000313" key="3">
    <source>
        <dbReference type="EMBL" id="TWT52782.1"/>
    </source>
</evidence>
<dbReference type="AlphaFoldDB" id="A0A5C5WSK9"/>
<feature type="domain" description="ASPIC/UnbV" evidence="2">
    <location>
        <begin position="972"/>
        <end position="1031"/>
    </location>
</feature>
<dbReference type="PROSITE" id="PS51257">
    <property type="entry name" value="PROKAR_LIPOPROTEIN"/>
    <property type="match status" value="1"/>
</dbReference>
<evidence type="ECO:0000256" key="1">
    <source>
        <dbReference type="ARBA" id="ARBA00022729"/>
    </source>
</evidence>
<dbReference type="Proteomes" id="UP000316598">
    <property type="component" value="Unassembled WGS sequence"/>
</dbReference>
<sequence length="1057" mass="116345">MRSCDIINIPYTTLFVSIAWVLVASGCNRGEQAQSSDQKAIPSSEPASAAKGDTLAVMRQEIASAREGDVNWDAAWMLAKKVLIAYPEDKDALVEVAQVAYRAGHQDIAKDILVQAAVANNFLDESLVNRCVVAMIDAGDMFEAISFLERVVDAYPDRDKVRRLLCDLLIGAEYRERGFSHATKLIRQRKFDFTLLLAMDNHHRRKEENKSLDEMLKRNTDDRRASIGQARSMLDQSRFAEAGVIAKQILDRHPDFQPAMDIYGQALVASDQRDELEQWCVDRLVPLSQTQSLSWSGWITLGDWCRQKSDVALARFAYLNAVANSTDNPLAWSKLAEVSGDSEDIRHEANSLLKLRQQYIEFSKAQIGIGDVDTFLKLIPVIETLTEQGRLWQAEAWAALALTLPPSPSGIDEDAVALRMRIHQHRESILRRLNQNTPWRLASASPDTTISSDDLASSLAALAAKSQSDTARHVVSERNKFPFPDAPFTVDLRNEAVRRGVQFSGKTYEKLDQPGIPFYATLGCGGGAIDFDLDGWPDLYLATAGGRPGERQGAPNALLRNEEGTFRAVTVPTRTGDVGFGQGICVGDINSDGFADLFICNYGENRLLINCGDGTFADQTEQWLPSSDWNWSTSAAIADLDRDGLPDLYVTNYCAGTEPIDRRCDAGDRTEFNKFAGQARACSPTVFKGEPDWVFRGRGEGGLERVPAAYGFELDDAGRGLGVLVGELDENRGIDVFVANDMSLNHYWTSPPTSPSTSGITSTDHLKDDARIEKYLWLDASVSLGLAGNSQSTPQGSMGIASADLDRDGDLDFYVTNFMSESNTLHSKEATGGWRDETYGVNLTDVTLPMVGFGTECVDLNADGWREIIVTNGHVDLYSTRSEDAFYAQPLQVFQRISTGKFTNSEFEADGEYTSQHHVGRAMWTMDVNRDGRTDFAVTHQTEPVALLINHTPIENQTINVQLRGTQSGRDAIGASVTLSVGSHSEVQTLTTGSGFQCSNESVLMFVLPQSAEPNDTTLEVSWPSGRLQEFACGSDVRDWLLVEGDSDAFPITDAVR</sequence>
<dbReference type="Gene3D" id="1.25.40.10">
    <property type="entry name" value="Tetratricopeptide repeat domain"/>
    <property type="match status" value="2"/>
</dbReference>
<gene>
    <name evidence="3" type="ORF">Pla22_04080</name>
</gene>
<comment type="caution">
    <text evidence="3">The sequence shown here is derived from an EMBL/GenBank/DDBJ whole genome shotgun (WGS) entry which is preliminary data.</text>
</comment>